<keyword evidence="6" id="KW-1185">Reference proteome</keyword>
<dbReference type="GO" id="GO:0003677">
    <property type="term" value="F:DNA binding"/>
    <property type="evidence" value="ECO:0007669"/>
    <property type="project" value="UniProtKB-KW"/>
</dbReference>
<dbReference type="InterPro" id="IPR000835">
    <property type="entry name" value="HTH_MarR-typ"/>
</dbReference>
<dbReference type="SMART" id="SM00347">
    <property type="entry name" value="HTH_MARR"/>
    <property type="match status" value="1"/>
</dbReference>
<evidence type="ECO:0000256" key="3">
    <source>
        <dbReference type="ARBA" id="ARBA00023163"/>
    </source>
</evidence>
<organism evidence="5 6">
    <name type="scientific">Acidocella aromatica</name>
    <dbReference type="NCBI Taxonomy" id="1303579"/>
    <lineage>
        <taxon>Bacteria</taxon>
        <taxon>Pseudomonadati</taxon>
        <taxon>Pseudomonadota</taxon>
        <taxon>Alphaproteobacteria</taxon>
        <taxon>Acetobacterales</taxon>
        <taxon>Acidocellaceae</taxon>
        <taxon>Acidocella</taxon>
    </lineage>
</organism>
<evidence type="ECO:0000256" key="2">
    <source>
        <dbReference type="ARBA" id="ARBA00023125"/>
    </source>
</evidence>
<keyword evidence="1" id="KW-0805">Transcription regulation</keyword>
<protein>
    <submittedName>
        <fullName evidence="5">DNA-binding MarR family transcriptional regulator</fullName>
    </submittedName>
</protein>
<dbReference type="PANTHER" id="PTHR42756:SF1">
    <property type="entry name" value="TRANSCRIPTIONAL REPRESSOR OF EMRAB OPERON"/>
    <property type="match status" value="1"/>
</dbReference>
<dbReference type="SUPFAM" id="SSF46785">
    <property type="entry name" value="Winged helix' DNA-binding domain"/>
    <property type="match status" value="1"/>
</dbReference>
<evidence type="ECO:0000313" key="5">
    <source>
        <dbReference type="EMBL" id="MBB5373296.1"/>
    </source>
</evidence>
<dbReference type="AlphaFoldDB" id="A0A840VC62"/>
<dbReference type="RefSeq" id="WP_183266302.1">
    <property type="nucleotide sequence ID" value="NZ_JACHFJ010000005.1"/>
</dbReference>
<dbReference type="Proteomes" id="UP000553706">
    <property type="component" value="Unassembled WGS sequence"/>
</dbReference>
<evidence type="ECO:0000259" key="4">
    <source>
        <dbReference type="PROSITE" id="PS50995"/>
    </source>
</evidence>
<dbReference type="PRINTS" id="PR00598">
    <property type="entry name" value="HTHMARR"/>
</dbReference>
<feature type="domain" description="HTH marR-type" evidence="4">
    <location>
        <begin position="1"/>
        <end position="126"/>
    </location>
</feature>
<dbReference type="PROSITE" id="PS50995">
    <property type="entry name" value="HTH_MARR_2"/>
    <property type="match status" value="1"/>
</dbReference>
<evidence type="ECO:0000313" key="6">
    <source>
        <dbReference type="Proteomes" id="UP000553706"/>
    </source>
</evidence>
<dbReference type="Gene3D" id="1.10.10.10">
    <property type="entry name" value="Winged helix-like DNA-binding domain superfamily/Winged helix DNA-binding domain"/>
    <property type="match status" value="1"/>
</dbReference>
<gene>
    <name evidence="5" type="ORF">HNP71_001555</name>
</gene>
<keyword evidence="2 5" id="KW-0238">DNA-binding</keyword>
<comment type="caution">
    <text evidence="5">The sequence shown here is derived from an EMBL/GenBank/DDBJ whole genome shotgun (WGS) entry which is preliminary data.</text>
</comment>
<keyword evidence="3" id="KW-0804">Transcription</keyword>
<proteinExistence type="predicted"/>
<dbReference type="InterPro" id="IPR036390">
    <property type="entry name" value="WH_DNA-bd_sf"/>
</dbReference>
<name>A0A840VC62_9PROT</name>
<sequence length="148" mass="16791">MHDVARLTRVEADKRARVNGMTRAQWGMLLRLSRKPGISQKELADAMEVEPITVARMVDRLEAAGLVERRADEQDRRIWRLHLREAAMGMLTDIQQQRDELARFITDGVTPTQREAMVAVLLRMKANLLHGTTTTARHEPAGEPGEKT</sequence>
<dbReference type="EMBL" id="JACHFJ010000005">
    <property type="protein sequence ID" value="MBB5373296.1"/>
    <property type="molecule type" value="Genomic_DNA"/>
</dbReference>
<reference evidence="5 6" key="1">
    <citation type="submission" date="2020-08" db="EMBL/GenBank/DDBJ databases">
        <title>Genomic Encyclopedia of Type Strains, Phase IV (KMG-IV): sequencing the most valuable type-strain genomes for metagenomic binning, comparative biology and taxonomic classification.</title>
        <authorList>
            <person name="Goeker M."/>
        </authorList>
    </citation>
    <scope>NUCLEOTIDE SEQUENCE [LARGE SCALE GENOMIC DNA]</scope>
    <source>
        <strain evidence="5 6">DSM 27026</strain>
    </source>
</reference>
<dbReference type="Pfam" id="PF01047">
    <property type="entry name" value="MarR"/>
    <property type="match status" value="1"/>
</dbReference>
<dbReference type="GO" id="GO:0003700">
    <property type="term" value="F:DNA-binding transcription factor activity"/>
    <property type="evidence" value="ECO:0007669"/>
    <property type="project" value="InterPro"/>
</dbReference>
<evidence type="ECO:0000256" key="1">
    <source>
        <dbReference type="ARBA" id="ARBA00023015"/>
    </source>
</evidence>
<dbReference type="PANTHER" id="PTHR42756">
    <property type="entry name" value="TRANSCRIPTIONAL REGULATOR, MARR"/>
    <property type="match status" value="1"/>
</dbReference>
<accession>A0A840VC62</accession>
<dbReference type="InterPro" id="IPR036388">
    <property type="entry name" value="WH-like_DNA-bd_sf"/>
</dbReference>